<dbReference type="GO" id="GO:0005506">
    <property type="term" value="F:iron ion binding"/>
    <property type="evidence" value="ECO:0007669"/>
    <property type="project" value="InterPro"/>
</dbReference>
<evidence type="ECO:0000256" key="6">
    <source>
        <dbReference type="ARBA" id="ARBA00023033"/>
    </source>
</evidence>
<dbReference type="Proteomes" id="UP000240317">
    <property type="component" value="Unassembled WGS sequence"/>
</dbReference>
<keyword evidence="4 7" id="KW-0560">Oxidoreductase</keyword>
<evidence type="ECO:0000256" key="3">
    <source>
        <dbReference type="ARBA" id="ARBA00022723"/>
    </source>
</evidence>
<comment type="similarity">
    <text evidence="1 7">Belongs to the cytochrome P450 family.</text>
</comment>
<keyword evidence="9" id="KW-1185">Reference proteome</keyword>
<gene>
    <name evidence="8" type="ORF">C8263_08810</name>
</gene>
<sequence length="412" mass="45318">MPAFTLPLEDPAFLRDPYPLLAELRARWPAFYDPGMRRVVLTRHAEISAALRDRRLGRSALHRYSRDELGWPPPDPRQASFDAFNSNHLLDSEPPKHTRLRSLVGLAFTPRRVDALQGRIEAILEAQLRGLGAAGPFDLVADYAEPLPVTVIAELLGVPEGQRRGLRPWSAAIVKLYEPAPTAADQAEAERAVLEFSALLRELVAARRAQPQDDLITALVQAEQEGDRLTEQELVDTCILLLNAGHEASVNGLSAGVLALLRQREHWDTLVAAAHAPDSLPVFRKAVEELLRFDTPLPLFERIVLDPLTLAGADLKPGDRVALLYASANRDPARFEAPDDLRLTRDPNPHLTFGLGIHYCLGAPLARLELALSLRALCRALPGLRLADPHEPGQYTGGFVIRGLARLDVQAG</sequence>
<name>A0A2T3W8Y4_9DEIO</name>
<dbReference type="EMBL" id="PYSV01000007">
    <property type="protein sequence ID" value="PTA68254.1"/>
    <property type="molecule type" value="Genomic_DNA"/>
</dbReference>
<evidence type="ECO:0000313" key="9">
    <source>
        <dbReference type="Proteomes" id="UP000240317"/>
    </source>
</evidence>
<dbReference type="Pfam" id="PF00067">
    <property type="entry name" value="p450"/>
    <property type="match status" value="1"/>
</dbReference>
<dbReference type="GO" id="GO:0020037">
    <property type="term" value="F:heme binding"/>
    <property type="evidence" value="ECO:0007669"/>
    <property type="project" value="InterPro"/>
</dbReference>
<dbReference type="CDD" id="cd20625">
    <property type="entry name" value="CYP164-like"/>
    <property type="match status" value="1"/>
</dbReference>
<evidence type="ECO:0000256" key="4">
    <source>
        <dbReference type="ARBA" id="ARBA00023002"/>
    </source>
</evidence>
<dbReference type="PANTHER" id="PTHR46696:SF1">
    <property type="entry name" value="CYTOCHROME P450 YJIB-RELATED"/>
    <property type="match status" value="1"/>
</dbReference>
<keyword evidence="3 7" id="KW-0479">Metal-binding</keyword>
<keyword evidence="5 7" id="KW-0408">Iron</keyword>
<dbReference type="OrthoDB" id="9801155at2"/>
<evidence type="ECO:0000256" key="7">
    <source>
        <dbReference type="RuleBase" id="RU000461"/>
    </source>
</evidence>
<dbReference type="SUPFAM" id="SSF48264">
    <property type="entry name" value="Cytochrome P450"/>
    <property type="match status" value="1"/>
</dbReference>
<organism evidence="8 9">
    <name type="scientific">Deinococcus arcticus</name>
    <dbReference type="NCBI Taxonomy" id="2136176"/>
    <lineage>
        <taxon>Bacteria</taxon>
        <taxon>Thermotogati</taxon>
        <taxon>Deinococcota</taxon>
        <taxon>Deinococci</taxon>
        <taxon>Deinococcales</taxon>
        <taxon>Deinococcaceae</taxon>
        <taxon>Deinococcus</taxon>
    </lineage>
</organism>
<comment type="caution">
    <text evidence="8">The sequence shown here is derived from an EMBL/GenBank/DDBJ whole genome shotgun (WGS) entry which is preliminary data.</text>
</comment>
<proteinExistence type="inferred from homology"/>
<evidence type="ECO:0000256" key="1">
    <source>
        <dbReference type="ARBA" id="ARBA00010617"/>
    </source>
</evidence>
<protein>
    <submittedName>
        <fullName evidence="8">Cytochrome P450</fullName>
    </submittedName>
</protein>
<dbReference type="GO" id="GO:0004497">
    <property type="term" value="F:monooxygenase activity"/>
    <property type="evidence" value="ECO:0007669"/>
    <property type="project" value="UniProtKB-KW"/>
</dbReference>
<dbReference type="InterPro" id="IPR001128">
    <property type="entry name" value="Cyt_P450"/>
</dbReference>
<dbReference type="PANTHER" id="PTHR46696">
    <property type="entry name" value="P450, PUTATIVE (EUROFUNG)-RELATED"/>
    <property type="match status" value="1"/>
</dbReference>
<dbReference type="PRINTS" id="PR00359">
    <property type="entry name" value="BP450"/>
</dbReference>
<dbReference type="InterPro" id="IPR002397">
    <property type="entry name" value="Cyt_P450_B"/>
</dbReference>
<dbReference type="GO" id="GO:0016705">
    <property type="term" value="F:oxidoreductase activity, acting on paired donors, with incorporation or reduction of molecular oxygen"/>
    <property type="evidence" value="ECO:0007669"/>
    <property type="project" value="InterPro"/>
</dbReference>
<dbReference type="AlphaFoldDB" id="A0A2T3W8Y4"/>
<evidence type="ECO:0000256" key="5">
    <source>
        <dbReference type="ARBA" id="ARBA00023004"/>
    </source>
</evidence>
<keyword evidence="2 7" id="KW-0349">Heme</keyword>
<dbReference type="PROSITE" id="PS00086">
    <property type="entry name" value="CYTOCHROME_P450"/>
    <property type="match status" value="1"/>
</dbReference>
<reference evidence="8 9" key="1">
    <citation type="submission" date="2018-03" db="EMBL/GenBank/DDBJ databases">
        <title>Draft genome of Deinococcus sp. OD32.</title>
        <authorList>
            <person name="Wang X.-P."/>
            <person name="Du Z.-J."/>
        </authorList>
    </citation>
    <scope>NUCLEOTIDE SEQUENCE [LARGE SCALE GENOMIC DNA]</scope>
    <source>
        <strain evidence="8 9">OD32</strain>
    </source>
</reference>
<evidence type="ECO:0000313" key="8">
    <source>
        <dbReference type="EMBL" id="PTA68254.1"/>
    </source>
</evidence>
<accession>A0A2T3W8Y4</accession>
<dbReference type="Gene3D" id="1.10.630.10">
    <property type="entry name" value="Cytochrome P450"/>
    <property type="match status" value="1"/>
</dbReference>
<dbReference type="FunFam" id="1.10.630.10:FF:000018">
    <property type="entry name" value="Cytochrome P450 monooxygenase"/>
    <property type="match status" value="1"/>
</dbReference>
<dbReference type="InterPro" id="IPR017972">
    <property type="entry name" value="Cyt_P450_CS"/>
</dbReference>
<keyword evidence="6 7" id="KW-0503">Monooxygenase</keyword>
<evidence type="ECO:0000256" key="2">
    <source>
        <dbReference type="ARBA" id="ARBA00022617"/>
    </source>
</evidence>
<dbReference type="InterPro" id="IPR036396">
    <property type="entry name" value="Cyt_P450_sf"/>
</dbReference>